<feature type="chain" id="PRO_5034850192" evidence="6">
    <location>
        <begin position="17"/>
        <end position="274"/>
    </location>
</feature>
<evidence type="ECO:0000313" key="7">
    <source>
        <dbReference type="EMBL" id="KAF9807744.1"/>
    </source>
</evidence>
<protein>
    <submittedName>
        <fullName evidence="7">Uncharacterized protein</fullName>
    </submittedName>
</protein>
<dbReference type="EMBL" id="JADOXO010000262">
    <property type="protein sequence ID" value="KAF9807744.1"/>
    <property type="molecule type" value="Genomic_DNA"/>
</dbReference>
<dbReference type="PANTHER" id="PTHR46206">
    <property type="entry name" value="CYTOCHROME P450"/>
    <property type="match status" value="1"/>
</dbReference>
<dbReference type="GO" id="GO:0005506">
    <property type="term" value="F:iron ion binding"/>
    <property type="evidence" value="ECO:0007669"/>
    <property type="project" value="InterPro"/>
</dbReference>
<evidence type="ECO:0000256" key="6">
    <source>
        <dbReference type="SAM" id="SignalP"/>
    </source>
</evidence>
<keyword evidence="6" id="KW-0732">Signal</keyword>
<keyword evidence="5" id="KW-0408">Iron</keyword>
<evidence type="ECO:0000256" key="2">
    <source>
        <dbReference type="ARBA" id="ARBA00010617"/>
    </source>
</evidence>
<reference evidence="7" key="1">
    <citation type="submission" date="2020-11" db="EMBL/GenBank/DDBJ databases">
        <authorList>
            <person name="Koelle M."/>
            <person name="Horta M.A.C."/>
            <person name="Nowrousian M."/>
            <person name="Ohm R.A."/>
            <person name="Benz P."/>
            <person name="Pilgard A."/>
        </authorList>
    </citation>
    <scope>NUCLEOTIDE SEQUENCE</scope>
    <source>
        <strain evidence="7">FPRL280</strain>
    </source>
</reference>
<dbReference type="GO" id="GO:0016705">
    <property type="term" value="F:oxidoreductase activity, acting on paired donors, with incorporation or reduction of molecular oxygen"/>
    <property type="evidence" value="ECO:0007669"/>
    <property type="project" value="InterPro"/>
</dbReference>
<evidence type="ECO:0000256" key="1">
    <source>
        <dbReference type="ARBA" id="ARBA00001971"/>
    </source>
</evidence>
<comment type="cofactor">
    <cofactor evidence="1">
        <name>heme</name>
        <dbReference type="ChEBI" id="CHEBI:30413"/>
    </cofactor>
</comment>
<dbReference type="InterPro" id="IPR036396">
    <property type="entry name" value="Cyt_P450_sf"/>
</dbReference>
<sequence length="274" mass="30315">MHICTLLLVCAAISNAAVWRLRYERDAALRFPSFSASRRTTQPCICPTVTYKGGMPTQAASASYPTQIRGAAWRLHASSPQPPRADIQVPYTLGPNIAGNLYHVPILRDEIVCAFGDAVGMSDEWKAVPAMEVVMDVVARTSNRLSVSLTFSGTGTNARDRAGRNADYFKLVHRIARRLLTKVPQRIARVMKHLQPMIEERGKDWQDKPNDLLQWLTDTAQGEERTMRALVLRVLTVNIVAIHTSSLEGAGALQEEKGLIFHVVFDSGHSGIEV</sequence>
<evidence type="ECO:0000256" key="5">
    <source>
        <dbReference type="ARBA" id="ARBA00023004"/>
    </source>
</evidence>
<dbReference type="GO" id="GO:0020037">
    <property type="term" value="F:heme binding"/>
    <property type="evidence" value="ECO:0007669"/>
    <property type="project" value="InterPro"/>
</dbReference>
<organism evidence="7 8">
    <name type="scientific">Rhodonia placenta</name>
    <dbReference type="NCBI Taxonomy" id="104341"/>
    <lineage>
        <taxon>Eukaryota</taxon>
        <taxon>Fungi</taxon>
        <taxon>Dikarya</taxon>
        <taxon>Basidiomycota</taxon>
        <taxon>Agaricomycotina</taxon>
        <taxon>Agaricomycetes</taxon>
        <taxon>Polyporales</taxon>
        <taxon>Adustoporiaceae</taxon>
        <taxon>Rhodonia</taxon>
    </lineage>
</organism>
<gene>
    <name evidence="7" type="ORF">IEO21_08079</name>
</gene>
<dbReference type="GO" id="GO:0004497">
    <property type="term" value="F:monooxygenase activity"/>
    <property type="evidence" value="ECO:0007669"/>
    <property type="project" value="InterPro"/>
</dbReference>
<comment type="similarity">
    <text evidence="2">Belongs to the cytochrome P450 family.</text>
</comment>
<proteinExistence type="inferred from homology"/>
<name>A0A8H7TZQ9_9APHY</name>
<keyword evidence="3" id="KW-0479">Metal-binding</keyword>
<keyword evidence="4" id="KW-0560">Oxidoreductase</keyword>
<dbReference type="Proteomes" id="UP000639403">
    <property type="component" value="Unassembled WGS sequence"/>
</dbReference>
<feature type="signal peptide" evidence="6">
    <location>
        <begin position="1"/>
        <end position="16"/>
    </location>
</feature>
<evidence type="ECO:0000313" key="8">
    <source>
        <dbReference type="Proteomes" id="UP000639403"/>
    </source>
</evidence>
<dbReference type="Gene3D" id="1.10.630.10">
    <property type="entry name" value="Cytochrome P450"/>
    <property type="match status" value="1"/>
</dbReference>
<comment type="caution">
    <text evidence="7">The sequence shown here is derived from an EMBL/GenBank/DDBJ whole genome shotgun (WGS) entry which is preliminary data.</text>
</comment>
<evidence type="ECO:0000256" key="4">
    <source>
        <dbReference type="ARBA" id="ARBA00023002"/>
    </source>
</evidence>
<dbReference type="AlphaFoldDB" id="A0A8H7TZQ9"/>
<dbReference type="SUPFAM" id="SSF48264">
    <property type="entry name" value="Cytochrome P450"/>
    <property type="match status" value="1"/>
</dbReference>
<accession>A0A8H7TZQ9</accession>
<evidence type="ECO:0000256" key="3">
    <source>
        <dbReference type="ARBA" id="ARBA00022723"/>
    </source>
</evidence>
<reference evidence="7" key="2">
    <citation type="journal article" name="Front. Microbiol.">
        <title>Degradative Capacity of Two Strains of Rhodonia placenta: From Phenotype to Genotype.</title>
        <authorList>
            <person name="Kolle M."/>
            <person name="Horta M.A.C."/>
            <person name="Nowrousian M."/>
            <person name="Ohm R.A."/>
            <person name="Benz J.P."/>
            <person name="Pilgard A."/>
        </authorList>
    </citation>
    <scope>NUCLEOTIDE SEQUENCE</scope>
    <source>
        <strain evidence="7">FPRL280</strain>
    </source>
</reference>